<dbReference type="OrthoDB" id="5147801at2"/>
<dbReference type="Proteomes" id="UP000219439">
    <property type="component" value="Unassembled WGS sequence"/>
</dbReference>
<dbReference type="InterPro" id="IPR001296">
    <property type="entry name" value="Glyco_trans_1"/>
</dbReference>
<keyword evidence="4" id="KW-1185">Reference proteome</keyword>
<name>A0A285PE60_9HYPH</name>
<feature type="domain" description="Glycosyltransferase subfamily 4-like N-terminal" evidence="2">
    <location>
        <begin position="17"/>
        <end position="173"/>
    </location>
</feature>
<evidence type="ECO:0000313" key="4">
    <source>
        <dbReference type="Proteomes" id="UP000219439"/>
    </source>
</evidence>
<keyword evidence="3" id="KW-0808">Transferase</keyword>
<dbReference type="InterPro" id="IPR050194">
    <property type="entry name" value="Glycosyltransferase_grp1"/>
</dbReference>
<proteinExistence type="predicted"/>
<dbReference type="EMBL" id="OBEL01000003">
    <property type="protein sequence ID" value="SNZ20044.1"/>
    <property type="molecule type" value="Genomic_DNA"/>
</dbReference>
<evidence type="ECO:0000259" key="2">
    <source>
        <dbReference type="Pfam" id="PF13439"/>
    </source>
</evidence>
<dbReference type="SUPFAM" id="SSF53756">
    <property type="entry name" value="UDP-Glycosyltransferase/glycogen phosphorylase"/>
    <property type="match status" value="1"/>
</dbReference>
<dbReference type="GO" id="GO:0016758">
    <property type="term" value="F:hexosyltransferase activity"/>
    <property type="evidence" value="ECO:0007669"/>
    <property type="project" value="TreeGrafter"/>
</dbReference>
<dbReference type="PANTHER" id="PTHR45947:SF3">
    <property type="entry name" value="SULFOQUINOVOSYL TRANSFERASE SQD2"/>
    <property type="match status" value="1"/>
</dbReference>
<protein>
    <submittedName>
        <fullName evidence="3">Glycosyltransferase involved in cell wall bisynthesis</fullName>
    </submittedName>
</protein>
<dbReference type="CDD" id="cd03819">
    <property type="entry name" value="GT4_WavL-like"/>
    <property type="match status" value="1"/>
</dbReference>
<accession>A0A285PE60</accession>
<organism evidence="3 4">
    <name type="scientific">Cohaesibacter gelatinilyticus</name>
    <dbReference type="NCBI Taxonomy" id="372072"/>
    <lineage>
        <taxon>Bacteria</taxon>
        <taxon>Pseudomonadati</taxon>
        <taxon>Pseudomonadota</taxon>
        <taxon>Alphaproteobacteria</taxon>
        <taxon>Hyphomicrobiales</taxon>
        <taxon>Cohaesibacteraceae</taxon>
    </lineage>
</organism>
<dbReference type="AlphaFoldDB" id="A0A285PE60"/>
<sequence>MKNAPTILQVIPWLDSGGVERGTVDIAKAIIDAGGKALVASERGRLSADLEEMGGVQLEFEGRTKNPFKILHSHAKQIEKMIKEQGVDLVHARSRAPAWSAYLAARRAGVPFVTTYHGAYSQKGRFKAFYNSVMAKGDVVIANSGYTRDLVAGRNPDAKDRLTVIYRGVDLEKFDPAVISKERIQALRSKWGLAERPVLLLPSRLTRWKGQAFILPVLGVLKKQGLSFQVALIGDDQGRQSYVEELDALTLAHGLQDMVKRVGHCADMPAAYALADVTIVPSQDAETFGRSAAESLAMQTPVLVGDLGAQPEVVAAPEGFEGDSWLGQSLTHGDEKAWQDALVKSLTSKADKTSEQAIKARDHVAKTFSLQSMGQQTMAVYDQLIGSTLVAKE</sequence>
<dbReference type="InterPro" id="IPR028098">
    <property type="entry name" value="Glyco_trans_4-like_N"/>
</dbReference>
<dbReference type="Pfam" id="PF13439">
    <property type="entry name" value="Glyco_transf_4"/>
    <property type="match status" value="1"/>
</dbReference>
<gene>
    <name evidence="3" type="ORF">SAMN06265368_3142</name>
</gene>
<dbReference type="Pfam" id="PF00534">
    <property type="entry name" value="Glycos_transf_1"/>
    <property type="match status" value="1"/>
</dbReference>
<reference evidence="3 4" key="1">
    <citation type="submission" date="2017-09" db="EMBL/GenBank/DDBJ databases">
        <authorList>
            <person name="Ehlers B."/>
            <person name="Leendertz F.H."/>
        </authorList>
    </citation>
    <scope>NUCLEOTIDE SEQUENCE [LARGE SCALE GENOMIC DNA]</scope>
    <source>
        <strain evidence="3 4">DSM 18289</strain>
    </source>
</reference>
<evidence type="ECO:0000313" key="3">
    <source>
        <dbReference type="EMBL" id="SNZ20044.1"/>
    </source>
</evidence>
<dbReference type="PANTHER" id="PTHR45947">
    <property type="entry name" value="SULFOQUINOVOSYL TRANSFERASE SQD2"/>
    <property type="match status" value="1"/>
</dbReference>
<feature type="domain" description="Glycosyl transferase family 1" evidence="1">
    <location>
        <begin position="187"/>
        <end position="318"/>
    </location>
</feature>
<evidence type="ECO:0000259" key="1">
    <source>
        <dbReference type="Pfam" id="PF00534"/>
    </source>
</evidence>
<dbReference type="RefSeq" id="WP_097154388.1">
    <property type="nucleotide sequence ID" value="NZ_OBEL01000003.1"/>
</dbReference>
<dbReference type="Gene3D" id="3.40.50.2000">
    <property type="entry name" value="Glycogen Phosphorylase B"/>
    <property type="match status" value="2"/>
</dbReference>